<evidence type="ECO:0000256" key="2">
    <source>
        <dbReference type="ARBA" id="ARBA00006966"/>
    </source>
</evidence>
<evidence type="ECO:0000256" key="3">
    <source>
        <dbReference type="ARBA" id="ARBA00022898"/>
    </source>
</evidence>
<dbReference type="InterPro" id="IPR015422">
    <property type="entry name" value="PyrdxlP-dep_Trfase_small"/>
</dbReference>
<dbReference type="Pfam" id="PF01212">
    <property type="entry name" value="Beta_elim_lyase"/>
    <property type="match status" value="1"/>
</dbReference>
<gene>
    <name evidence="5" type="ORF">OCV77_00085</name>
</gene>
<dbReference type="PANTHER" id="PTHR48097">
    <property type="entry name" value="L-THREONINE ALDOLASE-RELATED"/>
    <property type="match status" value="1"/>
</dbReference>
<dbReference type="SUPFAM" id="SSF53383">
    <property type="entry name" value="PLP-dependent transferases"/>
    <property type="match status" value="1"/>
</dbReference>
<dbReference type="InterPro" id="IPR015421">
    <property type="entry name" value="PyrdxlP-dep_Trfase_major"/>
</dbReference>
<evidence type="ECO:0000259" key="4">
    <source>
        <dbReference type="Pfam" id="PF01212"/>
    </source>
</evidence>
<keyword evidence="5" id="KW-0032">Aminotransferase</keyword>
<dbReference type="EMBL" id="JAOQKJ010000001">
    <property type="protein sequence ID" value="MCU6742911.1"/>
    <property type="molecule type" value="Genomic_DNA"/>
</dbReference>
<sequence length="351" mass="39071">MLLFTCDYLEGAHEKILQRLAETNLEKMPGYENDPYCISAAEKIRAACECPEGSVFFTVGGTQTNAVVISTMLQSCEGVLAADTGHVNVHEAGAIEYTGHKVLSLPAYEGKMKAPDLKDYLVNFYKDPSHEHMVIPGMVYLSYPTEYGTLYTKKELTDIYAVCREYQIPLYVDGARLGYGLMSAAADLTLPELARLCDVFYIGGTKVGALCGEAVVFPKGNEPKYFITKIKQRGAMLAKGRLLGVQFDTLFTDGLYFKISAHAIGMAEMLKRELKDMGYTFYLDSPTNQQFLVLTDQEADTLTAKGAGYDLFARVDENHVVCRFCTSWATREEDMRELLQILKECRLASIS</sequence>
<dbReference type="GO" id="GO:0008483">
    <property type="term" value="F:transaminase activity"/>
    <property type="evidence" value="ECO:0007669"/>
    <property type="project" value="UniProtKB-KW"/>
</dbReference>
<name>A0ABT2SYY2_9FIRM</name>
<keyword evidence="5" id="KW-0808">Transferase</keyword>
<feature type="domain" description="Aromatic amino acid beta-eliminating lyase/threonine aldolase" evidence="4">
    <location>
        <begin position="15"/>
        <end position="291"/>
    </location>
</feature>
<dbReference type="InterPro" id="IPR001597">
    <property type="entry name" value="ArAA_b-elim_lyase/Thr_aldolase"/>
</dbReference>
<dbReference type="InterPro" id="IPR015424">
    <property type="entry name" value="PyrdxlP-dep_Trfase"/>
</dbReference>
<reference evidence="5 6" key="1">
    <citation type="journal article" date="2021" name="ISME Commun">
        <title>Automated analysis of genomic sequences facilitates high-throughput and comprehensive description of bacteria.</title>
        <authorList>
            <person name="Hitch T.C.A."/>
        </authorList>
    </citation>
    <scope>NUCLEOTIDE SEQUENCE [LARGE SCALE GENOMIC DNA]</scope>
    <source>
        <strain evidence="5 6">Sanger_18</strain>
    </source>
</reference>
<evidence type="ECO:0000313" key="5">
    <source>
        <dbReference type="EMBL" id="MCU6742911.1"/>
    </source>
</evidence>
<keyword evidence="6" id="KW-1185">Reference proteome</keyword>
<dbReference type="RefSeq" id="WP_262572201.1">
    <property type="nucleotide sequence ID" value="NZ_JAOQKJ010000001.1"/>
</dbReference>
<dbReference type="PANTHER" id="PTHR48097:SF5">
    <property type="entry name" value="LOW SPECIFICITY L-THREONINE ALDOLASE"/>
    <property type="match status" value="1"/>
</dbReference>
<comment type="caution">
    <text evidence="5">The sequence shown here is derived from an EMBL/GenBank/DDBJ whole genome shotgun (WGS) entry which is preliminary data.</text>
</comment>
<accession>A0ABT2SYY2</accession>
<dbReference type="Gene3D" id="3.40.640.10">
    <property type="entry name" value="Type I PLP-dependent aspartate aminotransferase-like (Major domain)"/>
    <property type="match status" value="1"/>
</dbReference>
<evidence type="ECO:0000256" key="1">
    <source>
        <dbReference type="ARBA" id="ARBA00001933"/>
    </source>
</evidence>
<evidence type="ECO:0000313" key="6">
    <source>
        <dbReference type="Proteomes" id="UP001652432"/>
    </source>
</evidence>
<proteinExistence type="inferred from homology"/>
<dbReference type="Proteomes" id="UP001652432">
    <property type="component" value="Unassembled WGS sequence"/>
</dbReference>
<comment type="cofactor">
    <cofactor evidence="1">
        <name>pyridoxal 5'-phosphate</name>
        <dbReference type="ChEBI" id="CHEBI:597326"/>
    </cofactor>
</comment>
<keyword evidence="3" id="KW-0663">Pyridoxal phosphate</keyword>
<protein>
    <submittedName>
        <fullName evidence="5">Aminotransferase class I/II-fold pyridoxal phosphate-dependent enzyme</fullName>
    </submittedName>
</protein>
<dbReference type="Gene3D" id="3.90.1150.10">
    <property type="entry name" value="Aspartate Aminotransferase, domain 1"/>
    <property type="match status" value="1"/>
</dbReference>
<comment type="similarity">
    <text evidence="2">Belongs to the threonine aldolase family.</text>
</comment>
<organism evidence="5 6">
    <name type="scientific">Suilimivivens aceti</name>
    <dbReference type="NCBI Taxonomy" id="2981774"/>
    <lineage>
        <taxon>Bacteria</taxon>
        <taxon>Bacillati</taxon>
        <taxon>Bacillota</taxon>
        <taxon>Clostridia</taxon>
        <taxon>Lachnospirales</taxon>
        <taxon>Lachnospiraceae</taxon>
        <taxon>Suilimivivens</taxon>
    </lineage>
</organism>